<dbReference type="InterPro" id="IPR004381">
    <property type="entry name" value="Glycerate_kinase"/>
</dbReference>
<evidence type="ECO:0000256" key="1">
    <source>
        <dbReference type="ARBA" id="ARBA00006284"/>
    </source>
</evidence>
<evidence type="ECO:0000313" key="5">
    <source>
        <dbReference type="EMBL" id="GAA4792259.1"/>
    </source>
</evidence>
<evidence type="ECO:0000313" key="6">
    <source>
        <dbReference type="Proteomes" id="UP001501411"/>
    </source>
</evidence>
<protein>
    <submittedName>
        <fullName evidence="5">Glycerate 3-kinase</fullName>
    </submittedName>
</protein>
<dbReference type="EMBL" id="BAABIQ010000032">
    <property type="protein sequence ID" value="GAA4792259.1"/>
    <property type="molecule type" value="Genomic_DNA"/>
</dbReference>
<dbReference type="PANTHER" id="PTHR21599:SF0">
    <property type="entry name" value="GLYCERATE KINASE"/>
    <property type="match status" value="1"/>
</dbReference>
<keyword evidence="2 4" id="KW-0808">Transferase</keyword>
<name>A0ABP9B983_9SPHI</name>
<dbReference type="Pfam" id="PF02595">
    <property type="entry name" value="Gly_kinase"/>
    <property type="match status" value="1"/>
</dbReference>
<proteinExistence type="inferred from homology"/>
<dbReference type="Proteomes" id="UP001501411">
    <property type="component" value="Unassembled WGS sequence"/>
</dbReference>
<accession>A0ABP9B983</accession>
<dbReference type="PIRSF" id="PIRSF006078">
    <property type="entry name" value="GlxK"/>
    <property type="match status" value="1"/>
</dbReference>
<dbReference type="InterPro" id="IPR036129">
    <property type="entry name" value="Glycerate_kinase_sf"/>
</dbReference>
<dbReference type="InterPro" id="IPR018197">
    <property type="entry name" value="Glycerate_kinase_RE-like"/>
</dbReference>
<keyword evidence="6" id="KW-1185">Reference proteome</keyword>
<sequence>MKKRKCSILIAPNAFKHSLSATQVAKAIGKGIQMSKLEASLHYFPIGDGGDGTIDLIIDHLGAKRKSKEVTGPLGKPIQAEYGIAADGKTAFIELANASGIKLIEPEDRDPLRANTYGTGELMLNALDEGVEQLIIGMGGSATVDGGCGILAALGARFYDQSGNVLSAYPEQLMHVAKVDFDGLDARLHRITIVILCDVVNQLLGDSGAAAIFGPQKGASSEDVQQLDRFLNQFSKALKRVTGKDMSHVISGGAAGGAAGGLYAALNARLEHGIDYFMKLTGFEQALMDTDVLITGEGSLDSQTLEGKGPYGVARKAKEKEIPVIGIAGKVPLVSNAAIDEVFDVLLAIGNEPMSLVQALEVSRENLIRIGKAIGNLLHRKPS</sequence>
<keyword evidence="3 4" id="KW-0418">Kinase</keyword>
<dbReference type="NCBIfam" id="TIGR00045">
    <property type="entry name" value="glycerate kinase"/>
    <property type="match status" value="1"/>
</dbReference>
<dbReference type="InterPro" id="IPR018193">
    <property type="entry name" value="Glyc_kinase_flavodox-like_fold"/>
</dbReference>
<gene>
    <name evidence="5" type="primary">glxK</name>
    <name evidence="5" type="ORF">GCM10023231_20290</name>
</gene>
<dbReference type="RefSeq" id="WP_345231659.1">
    <property type="nucleotide sequence ID" value="NZ_BAABIQ010000032.1"/>
</dbReference>
<evidence type="ECO:0000256" key="3">
    <source>
        <dbReference type="ARBA" id="ARBA00022777"/>
    </source>
</evidence>
<dbReference type="PANTHER" id="PTHR21599">
    <property type="entry name" value="GLYCERATE KINASE"/>
    <property type="match status" value="1"/>
</dbReference>
<comment type="similarity">
    <text evidence="1 4">Belongs to the glycerate kinase type-1 family.</text>
</comment>
<dbReference type="Gene3D" id="3.90.1510.10">
    <property type="entry name" value="Glycerate kinase, domain 2"/>
    <property type="match status" value="1"/>
</dbReference>
<reference evidence="6" key="1">
    <citation type="journal article" date="2019" name="Int. J. Syst. Evol. Microbiol.">
        <title>The Global Catalogue of Microorganisms (GCM) 10K type strain sequencing project: providing services to taxonomists for standard genome sequencing and annotation.</title>
        <authorList>
            <consortium name="The Broad Institute Genomics Platform"/>
            <consortium name="The Broad Institute Genome Sequencing Center for Infectious Disease"/>
            <person name="Wu L."/>
            <person name="Ma J."/>
        </authorList>
    </citation>
    <scope>NUCLEOTIDE SEQUENCE [LARGE SCALE GENOMIC DNA]</scope>
    <source>
        <strain evidence="6">JCM 18200</strain>
    </source>
</reference>
<organism evidence="5 6">
    <name type="scientific">Olivibacter ginsenosidimutans</name>
    <dbReference type="NCBI Taxonomy" id="1176537"/>
    <lineage>
        <taxon>Bacteria</taxon>
        <taxon>Pseudomonadati</taxon>
        <taxon>Bacteroidota</taxon>
        <taxon>Sphingobacteriia</taxon>
        <taxon>Sphingobacteriales</taxon>
        <taxon>Sphingobacteriaceae</taxon>
        <taxon>Olivibacter</taxon>
    </lineage>
</organism>
<evidence type="ECO:0000256" key="2">
    <source>
        <dbReference type="ARBA" id="ARBA00022679"/>
    </source>
</evidence>
<comment type="caution">
    <text evidence="5">The sequence shown here is derived from an EMBL/GenBank/DDBJ whole genome shotgun (WGS) entry which is preliminary data.</text>
</comment>
<evidence type="ECO:0000256" key="4">
    <source>
        <dbReference type="PIRNR" id="PIRNR006078"/>
    </source>
</evidence>
<dbReference type="Gene3D" id="3.40.50.10350">
    <property type="entry name" value="Glycerate kinase, domain 1"/>
    <property type="match status" value="1"/>
</dbReference>
<dbReference type="SUPFAM" id="SSF110738">
    <property type="entry name" value="Glycerate kinase I"/>
    <property type="match status" value="1"/>
</dbReference>